<organism evidence="2 3">
    <name type="scientific">Pontibacillus marinus BH030004 = DSM 16465</name>
    <dbReference type="NCBI Taxonomy" id="1385511"/>
    <lineage>
        <taxon>Bacteria</taxon>
        <taxon>Bacillati</taxon>
        <taxon>Bacillota</taxon>
        <taxon>Bacilli</taxon>
        <taxon>Bacillales</taxon>
        <taxon>Bacillaceae</taxon>
        <taxon>Pontibacillus</taxon>
    </lineage>
</organism>
<name>A0A0A5GAU4_9BACI</name>
<protein>
    <submittedName>
        <fullName evidence="2">Uncharacterized protein</fullName>
    </submittedName>
</protein>
<evidence type="ECO:0000313" key="2">
    <source>
        <dbReference type="EMBL" id="KGX90291.1"/>
    </source>
</evidence>
<dbReference type="RefSeq" id="WP_027448671.1">
    <property type="nucleotide sequence ID" value="NZ_AVPF01000008.1"/>
</dbReference>
<dbReference type="AlphaFoldDB" id="A0A0A5GAU4"/>
<gene>
    <name evidence="2" type="ORF">N783_21105</name>
</gene>
<keyword evidence="3" id="KW-1185">Reference proteome</keyword>
<keyword evidence="1" id="KW-0812">Transmembrane</keyword>
<feature type="transmembrane region" description="Helical" evidence="1">
    <location>
        <begin position="7"/>
        <end position="25"/>
    </location>
</feature>
<dbReference type="EMBL" id="AVPF01000008">
    <property type="protein sequence ID" value="KGX90291.1"/>
    <property type="molecule type" value="Genomic_DNA"/>
</dbReference>
<sequence>MSRVKRIFLTLVIAVPIVLVISYFTNDEDKDWINADESTIQTFLQNNVGDNVQLDRLKRLGDSELFIATYHLKQNDKEKLGYSLFEEMEEGRVEYRRTDFGATSHAFNVIETDENIYGVLYGTDDSNWKIANVSFSENDKEYSFDHPGESPYLLMKQFDASIENPEEYSVKYQ</sequence>
<proteinExistence type="predicted"/>
<dbReference type="STRING" id="1385511.GCA_000425225_02197"/>
<evidence type="ECO:0000313" key="3">
    <source>
        <dbReference type="Proteomes" id="UP000030403"/>
    </source>
</evidence>
<comment type="caution">
    <text evidence="2">The sequence shown here is derived from an EMBL/GenBank/DDBJ whole genome shotgun (WGS) entry which is preliminary data.</text>
</comment>
<evidence type="ECO:0000256" key="1">
    <source>
        <dbReference type="SAM" id="Phobius"/>
    </source>
</evidence>
<keyword evidence="1" id="KW-1133">Transmembrane helix</keyword>
<reference evidence="2 3" key="1">
    <citation type="submission" date="2013-08" db="EMBL/GenBank/DDBJ databases">
        <authorList>
            <person name="Huang J."/>
            <person name="Wang G."/>
        </authorList>
    </citation>
    <scope>NUCLEOTIDE SEQUENCE [LARGE SCALE GENOMIC DNA]</scope>
    <source>
        <strain evidence="2 3">BH030004</strain>
    </source>
</reference>
<dbReference type="Proteomes" id="UP000030403">
    <property type="component" value="Unassembled WGS sequence"/>
</dbReference>
<keyword evidence="1" id="KW-0472">Membrane</keyword>
<accession>A0A0A5GAU4</accession>